<dbReference type="InterPro" id="IPR012337">
    <property type="entry name" value="RNaseH-like_sf"/>
</dbReference>
<gene>
    <name evidence="3" type="ORF">V8G54_035652</name>
</gene>
<dbReference type="InterPro" id="IPR044730">
    <property type="entry name" value="RNase_H-like_dom_plant"/>
</dbReference>
<dbReference type="EMBL" id="CP144690">
    <property type="protein sequence ID" value="WVY90138.1"/>
    <property type="molecule type" value="Genomic_DNA"/>
</dbReference>
<evidence type="ECO:0000313" key="4">
    <source>
        <dbReference type="Proteomes" id="UP001374535"/>
    </source>
</evidence>
<dbReference type="Proteomes" id="UP001374535">
    <property type="component" value="Chromosome 11"/>
</dbReference>
<feature type="domain" description="C3H1-type" evidence="2">
    <location>
        <begin position="10"/>
        <end position="37"/>
    </location>
</feature>
<evidence type="ECO:0000313" key="3">
    <source>
        <dbReference type="EMBL" id="WVY90138.1"/>
    </source>
</evidence>
<dbReference type="Gene3D" id="3.30.420.10">
    <property type="entry name" value="Ribonuclease H-like superfamily/Ribonuclease H"/>
    <property type="match status" value="1"/>
</dbReference>
<dbReference type="GO" id="GO:0004523">
    <property type="term" value="F:RNA-DNA hybrid ribonuclease activity"/>
    <property type="evidence" value="ECO:0007669"/>
    <property type="project" value="InterPro"/>
</dbReference>
<keyword evidence="1" id="KW-0479">Metal-binding</keyword>
<dbReference type="InterPro" id="IPR036397">
    <property type="entry name" value="RNaseH_sf"/>
</dbReference>
<evidence type="ECO:0000256" key="1">
    <source>
        <dbReference type="PROSITE-ProRule" id="PRU00723"/>
    </source>
</evidence>
<dbReference type="SMART" id="SM00356">
    <property type="entry name" value="ZnF_C3H1"/>
    <property type="match status" value="1"/>
</dbReference>
<keyword evidence="1" id="KW-0862">Zinc</keyword>
<dbReference type="PROSITE" id="PS50103">
    <property type="entry name" value="ZF_C3H1"/>
    <property type="match status" value="1"/>
</dbReference>
<feature type="zinc finger region" description="C3H1-type" evidence="1">
    <location>
        <begin position="10"/>
        <end position="37"/>
    </location>
</feature>
<proteinExistence type="predicted"/>
<sequence>MEIERKICLRSSPTTCEDWMNGNCPKGEKCPNLHWWVNTNNNFHNDKAAAGGIMRDSHGEFLFAFSSVLRVDLEAEAELFAIKLGMEIGISMGYKNLIVESDSLTAIQLINGRVIHQRHPFYALVSSIIQMSVNADYITWNQVFRETNSVADAYTWDGKKAAAGGVMRNSHGEELIEQQKLNYLQSLEWK</sequence>
<dbReference type="GO" id="GO:0003676">
    <property type="term" value="F:nucleic acid binding"/>
    <property type="evidence" value="ECO:0007669"/>
    <property type="project" value="InterPro"/>
</dbReference>
<organism evidence="3 4">
    <name type="scientific">Vigna mungo</name>
    <name type="common">Black gram</name>
    <name type="synonym">Phaseolus mungo</name>
    <dbReference type="NCBI Taxonomy" id="3915"/>
    <lineage>
        <taxon>Eukaryota</taxon>
        <taxon>Viridiplantae</taxon>
        <taxon>Streptophyta</taxon>
        <taxon>Embryophyta</taxon>
        <taxon>Tracheophyta</taxon>
        <taxon>Spermatophyta</taxon>
        <taxon>Magnoliopsida</taxon>
        <taxon>eudicotyledons</taxon>
        <taxon>Gunneridae</taxon>
        <taxon>Pentapetalae</taxon>
        <taxon>rosids</taxon>
        <taxon>fabids</taxon>
        <taxon>Fabales</taxon>
        <taxon>Fabaceae</taxon>
        <taxon>Papilionoideae</taxon>
        <taxon>50 kb inversion clade</taxon>
        <taxon>NPAAA clade</taxon>
        <taxon>indigoferoid/millettioid clade</taxon>
        <taxon>Phaseoleae</taxon>
        <taxon>Vigna</taxon>
    </lineage>
</organism>
<protein>
    <recommendedName>
        <fullName evidence="2">C3H1-type domain-containing protein</fullName>
    </recommendedName>
</protein>
<dbReference type="AlphaFoldDB" id="A0AAQ3RBB5"/>
<dbReference type="PANTHER" id="PTHR47723:SF19">
    <property type="entry name" value="POLYNUCLEOTIDYL TRANSFERASE, RIBONUCLEASE H-LIKE SUPERFAMILY PROTEIN"/>
    <property type="match status" value="1"/>
</dbReference>
<dbReference type="SUPFAM" id="SSF53098">
    <property type="entry name" value="Ribonuclease H-like"/>
    <property type="match status" value="1"/>
</dbReference>
<dbReference type="GO" id="GO:0008270">
    <property type="term" value="F:zinc ion binding"/>
    <property type="evidence" value="ECO:0007669"/>
    <property type="project" value="UniProtKB-KW"/>
</dbReference>
<reference evidence="3 4" key="1">
    <citation type="journal article" date="2023" name="Life. Sci Alliance">
        <title>Evolutionary insights into 3D genome organization and epigenetic landscape of Vigna mungo.</title>
        <authorList>
            <person name="Junaid A."/>
            <person name="Singh B."/>
            <person name="Bhatia S."/>
        </authorList>
    </citation>
    <scope>NUCLEOTIDE SEQUENCE [LARGE SCALE GENOMIC DNA]</scope>
    <source>
        <strain evidence="3">Urdbean</strain>
    </source>
</reference>
<keyword evidence="1" id="KW-0863">Zinc-finger</keyword>
<keyword evidence="4" id="KW-1185">Reference proteome</keyword>
<accession>A0AAQ3RBB5</accession>
<dbReference type="Pfam" id="PF13456">
    <property type="entry name" value="RVT_3"/>
    <property type="match status" value="1"/>
</dbReference>
<name>A0AAQ3RBB5_VIGMU</name>
<dbReference type="InterPro" id="IPR000571">
    <property type="entry name" value="Znf_CCCH"/>
</dbReference>
<dbReference type="CDD" id="cd06222">
    <property type="entry name" value="RNase_H_like"/>
    <property type="match status" value="1"/>
</dbReference>
<dbReference type="InterPro" id="IPR053151">
    <property type="entry name" value="RNase_H-like"/>
</dbReference>
<dbReference type="InterPro" id="IPR002156">
    <property type="entry name" value="RNaseH_domain"/>
</dbReference>
<evidence type="ECO:0000259" key="2">
    <source>
        <dbReference type="PROSITE" id="PS50103"/>
    </source>
</evidence>
<dbReference type="PANTHER" id="PTHR47723">
    <property type="entry name" value="OS05G0353850 PROTEIN"/>
    <property type="match status" value="1"/>
</dbReference>